<keyword evidence="3 5" id="KW-0720">Serine protease</keyword>
<evidence type="ECO:0000313" key="7">
    <source>
        <dbReference type="EMBL" id="CAH3122763.1"/>
    </source>
</evidence>
<dbReference type="InterPro" id="IPR043504">
    <property type="entry name" value="Peptidase_S1_PA_chymotrypsin"/>
</dbReference>
<reference evidence="7 8" key="1">
    <citation type="submission" date="2022-05" db="EMBL/GenBank/DDBJ databases">
        <authorList>
            <consortium name="Genoscope - CEA"/>
            <person name="William W."/>
        </authorList>
    </citation>
    <scope>NUCLEOTIDE SEQUENCE [LARGE SCALE GENOMIC DNA]</scope>
</reference>
<evidence type="ECO:0000256" key="3">
    <source>
        <dbReference type="ARBA" id="ARBA00022825"/>
    </source>
</evidence>
<feature type="domain" description="Peptidase S1" evidence="6">
    <location>
        <begin position="656"/>
        <end position="891"/>
    </location>
</feature>
<dbReference type="Gene3D" id="2.40.10.10">
    <property type="entry name" value="Trypsin-like serine proteases"/>
    <property type="match status" value="2"/>
</dbReference>
<comment type="caution">
    <text evidence="7">The sequence shown here is derived from an EMBL/GenBank/DDBJ whole genome shotgun (WGS) entry which is preliminary data.</text>
</comment>
<evidence type="ECO:0000256" key="5">
    <source>
        <dbReference type="RuleBase" id="RU363034"/>
    </source>
</evidence>
<dbReference type="PRINTS" id="PR00722">
    <property type="entry name" value="CHYMOTRYPSIN"/>
</dbReference>
<dbReference type="GO" id="GO:0004252">
    <property type="term" value="F:serine-type endopeptidase activity"/>
    <property type="evidence" value="ECO:0007669"/>
    <property type="project" value="InterPro"/>
</dbReference>
<organism evidence="7 8">
    <name type="scientific">Pocillopora meandrina</name>
    <dbReference type="NCBI Taxonomy" id="46732"/>
    <lineage>
        <taxon>Eukaryota</taxon>
        <taxon>Metazoa</taxon>
        <taxon>Cnidaria</taxon>
        <taxon>Anthozoa</taxon>
        <taxon>Hexacorallia</taxon>
        <taxon>Scleractinia</taxon>
        <taxon>Astrocoeniina</taxon>
        <taxon>Pocilloporidae</taxon>
        <taxon>Pocillopora</taxon>
    </lineage>
</organism>
<keyword evidence="2 5" id="KW-0378">Hydrolase</keyword>
<name>A0AAU9WR14_9CNID</name>
<dbReference type="FunFam" id="2.40.10.10:FF:000003">
    <property type="entry name" value="Transmembrane serine protease 3"/>
    <property type="match status" value="1"/>
</dbReference>
<dbReference type="GO" id="GO:0006508">
    <property type="term" value="P:proteolysis"/>
    <property type="evidence" value="ECO:0007669"/>
    <property type="project" value="UniProtKB-KW"/>
</dbReference>
<dbReference type="Proteomes" id="UP001159428">
    <property type="component" value="Unassembled WGS sequence"/>
</dbReference>
<evidence type="ECO:0000259" key="6">
    <source>
        <dbReference type="PROSITE" id="PS50240"/>
    </source>
</evidence>
<dbReference type="Pfam" id="PF00188">
    <property type="entry name" value="CAP"/>
    <property type="match status" value="2"/>
</dbReference>
<dbReference type="SUPFAM" id="SSF50494">
    <property type="entry name" value="Trypsin-like serine proteases"/>
    <property type="match status" value="2"/>
</dbReference>
<dbReference type="EMBL" id="CALNXJ010000019">
    <property type="protein sequence ID" value="CAH3122763.1"/>
    <property type="molecule type" value="Genomic_DNA"/>
</dbReference>
<dbReference type="InterPro" id="IPR014044">
    <property type="entry name" value="CAP_dom"/>
</dbReference>
<dbReference type="FunFam" id="2.40.10.10:FF:000068">
    <property type="entry name" value="transmembrane protease serine 2"/>
    <property type="match status" value="1"/>
</dbReference>
<sequence>MSSITIYVEGLAYDLFDRDCVTEHNKLRRLHGSQSLSWSESLAVDAQKWAEYLAINDKIEHDGDTLAEKDEGENIAWFVPPQPKCQGSLKPNCFTCSEVVQNWYDESGNYNYQMGIAKKPDLPIKHFAQVVWNASMEIGVGSAISKTYGFISVARYSPKGGEGGPQTFIKNVFPKGAIPILQERDSTSPSSTPKPTILGGTENAAFQNESSPFDTDEELTNQELEQKPMEDITCGIVKRRGPTGNEAIKPGEFPWQVGFRYQNRLGKSNVFCRGSLLDREWILTAAHCFVVRVNPKFKLKVLLGEFDAQNEDGREVVAEASKVIRHPLHRKNTKDYNIALVKLKTPLKEFNDYMRPICLPDQTVSFSGGEICTVTGSGLDYSLENAENTLRAIDVPILSPVECRTSVRWLTDRMLCSGYTERVLDTCKGDSGGPLACYNKGKFYLGGIVSHEVIGYDDFGKTCVVSHNGLRKIHGAQPVAWSEELAKEATEWCEKLAMRGELGNDNTTMDSKNRGENIAATSLTNSKSGGPRPELCAMAVDEWYSEIVNYNFETGLPKSPGLPIKHFAQIVWNSTFEIGAGTARSSAHGDIVCVRYSPRGAEGDPDTFKANVFPEMGAPPSNLTEEGIKSFGVQQSDQKGKYSGSITCGIGRRSRIVGGEQARPSELPWQVGFRYDGPYSRTNIFCGGTLIDKKWVVTAAHCFEQIRYDMTLKVILAEFDTKNEDGNEVIIPAEKVISHSRYNKRTKDNDITLVELSQEVEFSDNIKPICMPTSSTDFSTGTMCTVSGFGTIRSGGPQSRYLMKANVPLVDHQECKNSYRSLTENMICAGYRQGGIDSCQGDSGGPLVCPQNGKFFLTGVVSYGIGCARPGYPGVYTNVKKLLNWIETTKSSS</sequence>
<dbReference type="SMART" id="SM00198">
    <property type="entry name" value="SCP"/>
    <property type="match status" value="2"/>
</dbReference>
<dbReference type="InterPro" id="IPR018114">
    <property type="entry name" value="TRYPSIN_HIS"/>
</dbReference>
<dbReference type="CDD" id="cd05382">
    <property type="entry name" value="CAP_GAPR1-like"/>
    <property type="match status" value="2"/>
</dbReference>
<dbReference type="PROSITE" id="PS00135">
    <property type="entry name" value="TRYPSIN_SER"/>
    <property type="match status" value="1"/>
</dbReference>
<feature type="domain" description="Peptidase S1" evidence="6">
    <location>
        <begin position="242"/>
        <end position="487"/>
    </location>
</feature>
<dbReference type="InterPro" id="IPR001254">
    <property type="entry name" value="Trypsin_dom"/>
</dbReference>
<dbReference type="PROSITE" id="PS50240">
    <property type="entry name" value="TRYPSIN_DOM"/>
    <property type="match status" value="2"/>
</dbReference>
<proteinExistence type="predicted"/>
<dbReference type="InterPro" id="IPR009003">
    <property type="entry name" value="Peptidase_S1_PA"/>
</dbReference>
<evidence type="ECO:0000256" key="1">
    <source>
        <dbReference type="ARBA" id="ARBA00022670"/>
    </source>
</evidence>
<protein>
    <recommendedName>
        <fullName evidence="6">Peptidase S1 domain-containing protein</fullName>
    </recommendedName>
</protein>
<gene>
    <name evidence="7" type="ORF">PMEA_00009776</name>
</gene>
<dbReference type="CDD" id="cd00190">
    <property type="entry name" value="Tryp_SPc"/>
    <property type="match status" value="2"/>
</dbReference>
<dbReference type="Gene3D" id="3.40.33.10">
    <property type="entry name" value="CAP"/>
    <property type="match status" value="2"/>
</dbReference>
<dbReference type="AlphaFoldDB" id="A0AAU9WR14"/>
<dbReference type="SMART" id="SM00020">
    <property type="entry name" value="Tryp_SPc"/>
    <property type="match status" value="2"/>
</dbReference>
<dbReference type="InterPro" id="IPR035940">
    <property type="entry name" value="CAP_sf"/>
</dbReference>
<evidence type="ECO:0000313" key="8">
    <source>
        <dbReference type="Proteomes" id="UP001159428"/>
    </source>
</evidence>
<keyword evidence="8" id="KW-1185">Reference proteome</keyword>
<evidence type="ECO:0000256" key="4">
    <source>
        <dbReference type="ARBA" id="ARBA00023157"/>
    </source>
</evidence>
<dbReference type="Pfam" id="PF00089">
    <property type="entry name" value="Trypsin"/>
    <property type="match status" value="2"/>
</dbReference>
<keyword evidence="1 5" id="KW-0645">Protease</keyword>
<dbReference type="InterPro" id="IPR033116">
    <property type="entry name" value="TRYPSIN_SER"/>
</dbReference>
<dbReference type="PROSITE" id="PS00134">
    <property type="entry name" value="TRYPSIN_HIS"/>
    <property type="match status" value="1"/>
</dbReference>
<keyword evidence="4" id="KW-1015">Disulfide bond</keyword>
<evidence type="ECO:0000256" key="2">
    <source>
        <dbReference type="ARBA" id="ARBA00022801"/>
    </source>
</evidence>
<dbReference type="PANTHER" id="PTHR24252:SF7">
    <property type="entry name" value="HYALIN"/>
    <property type="match status" value="1"/>
</dbReference>
<dbReference type="InterPro" id="IPR034113">
    <property type="entry name" value="SCP_GAPR1-like"/>
</dbReference>
<dbReference type="PANTHER" id="PTHR24252">
    <property type="entry name" value="ACROSIN-RELATED"/>
    <property type="match status" value="1"/>
</dbReference>
<accession>A0AAU9WR14</accession>
<dbReference type="InterPro" id="IPR001314">
    <property type="entry name" value="Peptidase_S1A"/>
</dbReference>
<dbReference type="SUPFAM" id="SSF55797">
    <property type="entry name" value="PR-1-like"/>
    <property type="match status" value="2"/>
</dbReference>